<feature type="transmembrane region" description="Helical" evidence="6">
    <location>
        <begin position="220"/>
        <end position="239"/>
    </location>
</feature>
<evidence type="ECO:0000256" key="6">
    <source>
        <dbReference type="SAM" id="Phobius"/>
    </source>
</evidence>
<feature type="transmembrane region" description="Helical" evidence="6">
    <location>
        <begin position="102"/>
        <end position="122"/>
    </location>
</feature>
<feature type="transmembrane region" description="Helical" evidence="6">
    <location>
        <begin position="167"/>
        <end position="189"/>
    </location>
</feature>
<dbReference type="EMBL" id="JBBMFM010000025">
    <property type="protein sequence ID" value="MEQ2425142.1"/>
    <property type="molecule type" value="Genomic_DNA"/>
</dbReference>
<dbReference type="RefSeq" id="WP_008719250.1">
    <property type="nucleotide sequence ID" value="NZ_JAJFDX010000002.1"/>
</dbReference>
<accession>A0ABV1D6C1</accession>
<evidence type="ECO:0000313" key="7">
    <source>
        <dbReference type="EMBL" id="MEQ2425142.1"/>
    </source>
</evidence>
<name>A0ABV1D6C1_9FIRM</name>
<proteinExistence type="predicted"/>
<dbReference type="PANTHER" id="PTHR32196">
    <property type="entry name" value="ABC TRANSPORTER PERMEASE PROTEIN YPHD-RELATED-RELATED"/>
    <property type="match status" value="1"/>
</dbReference>
<keyword evidence="3 6" id="KW-0812">Transmembrane</keyword>
<reference evidence="7 8" key="1">
    <citation type="submission" date="2024-03" db="EMBL/GenBank/DDBJ databases">
        <title>Human intestinal bacterial collection.</title>
        <authorList>
            <person name="Pauvert C."/>
            <person name="Hitch T.C.A."/>
            <person name="Clavel T."/>
        </authorList>
    </citation>
    <scope>NUCLEOTIDE SEQUENCE [LARGE SCALE GENOMIC DNA]</scope>
    <source>
        <strain evidence="7 8">CLA-SR-H021</strain>
    </source>
</reference>
<feature type="transmembrane region" description="Helical" evidence="6">
    <location>
        <begin position="302"/>
        <end position="323"/>
    </location>
</feature>
<comment type="caution">
    <text evidence="7">The sequence shown here is derived from an EMBL/GenBank/DDBJ whole genome shotgun (WGS) entry which is preliminary data.</text>
</comment>
<evidence type="ECO:0000256" key="2">
    <source>
        <dbReference type="ARBA" id="ARBA00022475"/>
    </source>
</evidence>
<dbReference type="InterPro" id="IPR001851">
    <property type="entry name" value="ABC_transp_permease"/>
</dbReference>
<keyword evidence="2" id="KW-1003">Cell membrane</keyword>
<protein>
    <submittedName>
        <fullName evidence="7">ABC transporter permease</fullName>
    </submittedName>
</protein>
<dbReference type="Proteomes" id="UP001454086">
    <property type="component" value="Unassembled WGS sequence"/>
</dbReference>
<feature type="transmembrane region" description="Helical" evidence="6">
    <location>
        <begin position="129"/>
        <end position="147"/>
    </location>
</feature>
<gene>
    <name evidence="7" type="ORF">WMQ36_09175</name>
</gene>
<organism evidence="7 8">
    <name type="scientific">Enterocloster hominis</name>
    <name type="common">ex Hitch et al. 2024</name>
    <dbReference type="NCBI Taxonomy" id="1917870"/>
    <lineage>
        <taxon>Bacteria</taxon>
        <taxon>Bacillati</taxon>
        <taxon>Bacillota</taxon>
        <taxon>Clostridia</taxon>
        <taxon>Lachnospirales</taxon>
        <taxon>Lachnospiraceae</taxon>
        <taxon>Enterocloster</taxon>
    </lineage>
</organism>
<comment type="subcellular location">
    <subcellularLocation>
        <location evidence="1">Cell membrane</location>
        <topology evidence="1">Multi-pass membrane protein</topology>
    </subcellularLocation>
</comment>
<evidence type="ECO:0000256" key="3">
    <source>
        <dbReference type="ARBA" id="ARBA00022692"/>
    </source>
</evidence>
<evidence type="ECO:0000256" key="5">
    <source>
        <dbReference type="ARBA" id="ARBA00023136"/>
    </source>
</evidence>
<keyword evidence="8" id="KW-1185">Reference proteome</keyword>
<sequence length="332" mass="34584">MDKTKKKDTLLDTPIGKFVMDNKALVILIILFILMAIGTNGIFTSGGNLRNLIRQVAYSVILSAGYTLLLSSGHIDLAVGCMVGLVGVILGKFLVAGVPIPVAVLGACVAGVACGTISATIITAFDLPPFIVTLATMSAFKGATYLVTKMVPVSNLPQEFIVIGQGYWLGIPIPVYIMLGMVFIMVFILNKTKFGRYALAMGGNPEAARLSGINIARVRWGVYAVMGVYIAIAATVLTARSASAQVAAGQNTELDAIAAVVIGGTPLSGGSANVVGTIFGCMIVGVINNGLNLLGVDSNWQLVAKGVMILLAIILDVMSTKLADRMSKAKMA</sequence>
<evidence type="ECO:0000313" key="8">
    <source>
        <dbReference type="Proteomes" id="UP001454086"/>
    </source>
</evidence>
<keyword evidence="5 6" id="KW-0472">Membrane</keyword>
<evidence type="ECO:0000256" key="4">
    <source>
        <dbReference type="ARBA" id="ARBA00022989"/>
    </source>
</evidence>
<evidence type="ECO:0000256" key="1">
    <source>
        <dbReference type="ARBA" id="ARBA00004651"/>
    </source>
</evidence>
<feature type="transmembrane region" description="Helical" evidence="6">
    <location>
        <begin position="77"/>
        <end position="96"/>
    </location>
</feature>
<dbReference type="Pfam" id="PF02653">
    <property type="entry name" value="BPD_transp_2"/>
    <property type="match status" value="1"/>
</dbReference>
<keyword evidence="4 6" id="KW-1133">Transmembrane helix</keyword>
<feature type="transmembrane region" description="Helical" evidence="6">
    <location>
        <begin position="24"/>
        <end position="46"/>
    </location>
</feature>
<dbReference type="CDD" id="cd06579">
    <property type="entry name" value="TM_PBP1_transp_AraH_like"/>
    <property type="match status" value="1"/>
</dbReference>